<dbReference type="OrthoDB" id="9790710at2"/>
<evidence type="ECO:0000259" key="2">
    <source>
        <dbReference type="Pfam" id="PF13439"/>
    </source>
</evidence>
<reference evidence="3 4" key="1">
    <citation type="submission" date="2018-11" db="EMBL/GenBank/DDBJ databases">
        <title>Erythrobacter spongiae sp. nov., isolated from a marine sponge.</title>
        <authorList>
            <person name="Zhuang L."/>
            <person name="Luo L."/>
        </authorList>
    </citation>
    <scope>NUCLEOTIDE SEQUENCE [LARGE SCALE GENOMIC DNA]</scope>
    <source>
        <strain evidence="3 4">HN-E23</strain>
    </source>
</reference>
<dbReference type="RefSeq" id="WP_123878088.1">
    <property type="nucleotide sequence ID" value="NZ_RPFZ01000001.1"/>
</dbReference>
<name>A0A3N5CV77_9SPHN</name>
<comment type="caution">
    <text evidence="3">The sequence shown here is derived from an EMBL/GenBank/DDBJ whole genome shotgun (WGS) entry which is preliminary data.</text>
</comment>
<evidence type="ECO:0000313" key="3">
    <source>
        <dbReference type="EMBL" id="RPF70529.1"/>
    </source>
</evidence>
<feature type="domain" description="Glycosyltransferase subfamily 4-like N-terminal" evidence="2">
    <location>
        <begin position="17"/>
        <end position="175"/>
    </location>
</feature>
<accession>A0A3N5CV77</accession>
<protein>
    <submittedName>
        <fullName evidence="3">Glycosyltransferase</fullName>
    </submittedName>
</protein>
<dbReference type="Gene3D" id="3.40.50.2000">
    <property type="entry name" value="Glycogen Phosphorylase B"/>
    <property type="match status" value="2"/>
</dbReference>
<keyword evidence="4" id="KW-1185">Reference proteome</keyword>
<keyword evidence="3" id="KW-0808">Transferase</keyword>
<dbReference type="InterPro" id="IPR028098">
    <property type="entry name" value="Glyco_trans_4-like_N"/>
</dbReference>
<dbReference type="GO" id="GO:0016757">
    <property type="term" value="F:glycosyltransferase activity"/>
    <property type="evidence" value="ECO:0007669"/>
    <property type="project" value="InterPro"/>
</dbReference>
<dbReference type="PANTHER" id="PTHR12526">
    <property type="entry name" value="GLYCOSYLTRANSFERASE"/>
    <property type="match status" value="1"/>
</dbReference>
<evidence type="ECO:0000259" key="1">
    <source>
        <dbReference type="Pfam" id="PF00534"/>
    </source>
</evidence>
<feature type="domain" description="Glycosyl transferase family 1" evidence="1">
    <location>
        <begin position="189"/>
        <end position="340"/>
    </location>
</feature>
<dbReference type="PANTHER" id="PTHR12526:SF637">
    <property type="entry name" value="GLYCOSYLTRANSFERASE EPSF-RELATED"/>
    <property type="match status" value="1"/>
</dbReference>
<dbReference type="Proteomes" id="UP000275232">
    <property type="component" value="Unassembled WGS sequence"/>
</dbReference>
<dbReference type="InterPro" id="IPR001296">
    <property type="entry name" value="Glyco_trans_1"/>
</dbReference>
<dbReference type="Pfam" id="PF00534">
    <property type="entry name" value="Glycos_transf_1"/>
    <property type="match status" value="1"/>
</dbReference>
<dbReference type="AlphaFoldDB" id="A0A3N5CV77"/>
<proteinExistence type="predicted"/>
<dbReference type="SUPFAM" id="SSF53756">
    <property type="entry name" value="UDP-Glycosyltransferase/glycogen phosphorylase"/>
    <property type="match status" value="1"/>
</dbReference>
<organism evidence="3 4">
    <name type="scientific">Aurantiacibacter spongiae</name>
    <dbReference type="NCBI Taxonomy" id="2488860"/>
    <lineage>
        <taxon>Bacteria</taxon>
        <taxon>Pseudomonadati</taxon>
        <taxon>Pseudomonadota</taxon>
        <taxon>Alphaproteobacteria</taxon>
        <taxon>Sphingomonadales</taxon>
        <taxon>Erythrobacteraceae</taxon>
        <taxon>Aurantiacibacter</taxon>
    </lineage>
</organism>
<dbReference type="EMBL" id="RPFZ01000001">
    <property type="protein sequence ID" value="RPF70529.1"/>
    <property type="molecule type" value="Genomic_DNA"/>
</dbReference>
<sequence length="401" mass="43905">MTLSVGMVLTSISRNAGGLFNSVRAAVQQLELAGCEVSVYAIRDEFSEADLAAWRPIVPRLFDAAGPPSLGYAPTLSGALGDHDVLHQHGLWQAISITTARWGHRTGRPTVIAPRGMLDPWALRNSGWKKRIASALYENRNLRTAACIQVLGLSEARSVRAAGLAAPLAVIPNAITPPLKDCAERFDRSGRRTLLFLGRLHPKKGLSELIEAWGHLAQSSPALVRKWRLELAGWDDGGHLEALRRQAANLPDACEVIFPGPVFDDSKHEAFCRADAFILPSYSEGLPMAVLEAWAYSLPTFITDECNLPEAFAEGAAIRIERDPRKLAETLSARLEENNEAIGARARQLCAERFTWSSVAGNLIQTYRWLRFGEEMPACVIPRAGAVDDFTGFGKRQNPAH</sequence>
<dbReference type="Pfam" id="PF13439">
    <property type="entry name" value="Glyco_transf_4"/>
    <property type="match status" value="1"/>
</dbReference>
<gene>
    <name evidence="3" type="ORF">EG799_02005</name>
</gene>
<evidence type="ECO:0000313" key="4">
    <source>
        <dbReference type="Proteomes" id="UP000275232"/>
    </source>
</evidence>